<keyword evidence="2" id="KW-0472">Membrane</keyword>
<keyword evidence="4" id="KW-1185">Reference proteome</keyword>
<organism evidence="3 4">
    <name type="scientific">Araneus ventricosus</name>
    <name type="common">Orbweaver spider</name>
    <name type="synonym">Epeira ventricosa</name>
    <dbReference type="NCBI Taxonomy" id="182803"/>
    <lineage>
        <taxon>Eukaryota</taxon>
        <taxon>Metazoa</taxon>
        <taxon>Ecdysozoa</taxon>
        <taxon>Arthropoda</taxon>
        <taxon>Chelicerata</taxon>
        <taxon>Arachnida</taxon>
        <taxon>Araneae</taxon>
        <taxon>Araneomorphae</taxon>
        <taxon>Entelegynae</taxon>
        <taxon>Araneoidea</taxon>
        <taxon>Araneidae</taxon>
        <taxon>Araneus</taxon>
    </lineage>
</organism>
<protein>
    <submittedName>
        <fullName evidence="3">Uncharacterized protein</fullName>
    </submittedName>
</protein>
<keyword evidence="2" id="KW-1133">Transmembrane helix</keyword>
<reference evidence="3 4" key="1">
    <citation type="journal article" date="2019" name="Sci. Rep.">
        <title>Orb-weaving spider Araneus ventricosus genome elucidates the spidroin gene catalogue.</title>
        <authorList>
            <person name="Kono N."/>
            <person name="Nakamura H."/>
            <person name="Ohtoshi R."/>
            <person name="Moran D.A.P."/>
            <person name="Shinohara A."/>
            <person name="Yoshida Y."/>
            <person name="Fujiwara M."/>
            <person name="Mori M."/>
            <person name="Tomita M."/>
            <person name="Arakawa K."/>
        </authorList>
    </citation>
    <scope>NUCLEOTIDE SEQUENCE [LARGE SCALE GENOMIC DNA]</scope>
</reference>
<dbReference type="EMBL" id="BGPR01004191">
    <property type="protein sequence ID" value="GBM96929.1"/>
    <property type="molecule type" value="Genomic_DNA"/>
</dbReference>
<comment type="caution">
    <text evidence="3">The sequence shown here is derived from an EMBL/GenBank/DDBJ whole genome shotgun (WGS) entry which is preliminary data.</text>
</comment>
<dbReference type="Proteomes" id="UP000499080">
    <property type="component" value="Unassembled WGS sequence"/>
</dbReference>
<evidence type="ECO:0000313" key="4">
    <source>
        <dbReference type="Proteomes" id="UP000499080"/>
    </source>
</evidence>
<feature type="transmembrane region" description="Helical" evidence="2">
    <location>
        <begin position="29"/>
        <end position="51"/>
    </location>
</feature>
<evidence type="ECO:0000313" key="3">
    <source>
        <dbReference type="EMBL" id="GBM96929.1"/>
    </source>
</evidence>
<name>A0A4Y2K4V9_ARAVE</name>
<evidence type="ECO:0000256" key="2">
    <source>
        <dbReference type="SAM" id="Phobius"/>
    </source>
</evidence>
<dbReference type="AlphaFoldDB" id="A0A4Y2K4V9"/>
<accession>A0A4Y2K4V9</accession>
<feature type="compositionally biased region" description="Basic and acidic residues" evidence="1">
    <location>
        <begin position="116"/>
        <end position="140"/>
    </location>
</feature>
<evidence type="ECO:0000256" key="1">
    <source>
        <dbReference type="SAM" id="MobiDB-lite"/>
    </source>
</evidence>
<keyword evidence="2" id="KW-0812">Transmembrane</keyword>
<feature type="compositionally biased region" description="Basic and acidic residues" evidence="1">
    <location>
        <begin position="79"/>
        <end position="104"/>
    </location>
</feature>
<gene>
    <name evidence="3" type="ORF">AVEN_5332_1</name>
</gene>
<proteinExistence type="predicted"/>
<sequence length="244" mass="28897">MKRLSSGKVWASARGIQVRNPIPVKLRRIVGLLTHIVLIRLLICRVLCIFLQDTRTRKKKLPEREQETSKTRKKNFQNENKRLPEHEQEFSRTRKIDSQNENKRLPKRKQQTSRTRTKDFQNKNKSFPEREKDTSKSRTRDLDSSDLYHYMVQIHPLAISLWKTLRILLSSTCLLRPFNIRQKSARILMISYADNVRNVLSVSALNAFRNILAFRKFSLNYGKDSYCLLNFLICRVLLLPNTRQ</sequence>
<feature type="region of interest" description="Disordered" evidence="1">
    <location>
        <begin position="58"/>
        <end position="140"/>
    </location>
</feature>